<organism evidence="2 3">
    <name type="scientific">Leptolyngbya cf. ectocarpi LEGE 11479</name>
    <dbReference type="NCBI Taxonomy" id="1828722"/>
    <lineage>
        <taxon>Bacteria</taxon>
        <taxon>Bacillati</taxon>
        <taxon>Cyanobacteriota</taxon>
        <taxon>Cyanophyceae</taxon>
        <taxon>Leptolyngbyales</taxon>
        <taxon>Leptolyngbyaceae</taxon>
        <taxon>Leptolyngbya group</taxon>
        <taxon>Leptolyngbya</taxon>
    </lineage>
</organism>
<gene>
    <name evidence="2" type="ORF">IQ260_07420</name>
</gene>
<proteinExistence type="predicted"/>
<dbReference type="RefSeq" id="WP_193992261.1">
    <property type="nucleotide sequence ID" value="NZ_JADEXP010000044.1"/>
</dbReference>
<feature type="domain" description="Glycosyltransferase 2-like" evidence="1">
    <location>
        <begin position="9"/>
        <end position="171"/>
    </location>
</feature>
<dbReference type="Gene3D" id="3.90.550.10">
    <property type="entry name" value="Spore Coat Polysaccharide Biosynthesis Protein SpsA, Chain A"/>
    <property type="match status" value="1"/>
</dbReference>
<dbReference type="InterPro" id="IPR029044">
    <property type="entry name" value="Nucleotide-diphossugar_trans"/>
</dbReference>
<dbReference type="Pfam" id="PF00535">
    <property type="entry name" value="Glycos_transf_2"/>
    <property type="match status" value="1"/>
</dbReference>
<dbReference type="SUPFAM" id="SSF53448">
    <property type="entry name" value="Nucleotide-diphospho-sugar transferases"/>
    <property type="match status" value="1"/>
</dbReference>
<keyword evidence="3" id="KW-1185">Reference proteome</keyword>
<dbReference type="EMBL" id="JADEXP010000044">
    <property type="protein sequence ID" value="MBE9066479.1"/>
    <property type="molecule type" value="Genomic_DNA"/>
</dbReference>
<dbReference type="PANTHER" id="PTHR22916:SF3">
    <property type="entry name" value="UDP-GLCNAC:BETAGAL BETA-1,3-N-ACETYLGLUCOSAMINYLTRANSFERASE-LIKE PROTEIN 1"/>
    <property type="match status" value="1"/>
</dbReference>
<name>A0A928ZTP0_LEPEC</name>
<dbReference type="PANTHER" id="PTHR22916">
    <property type="entry name" value="GLYCOSYLTRANSFERASE"/>
    <property type="match status" value="1"/>
</dbReference>
<evidence type="ECO:0000313" key="3">
    <source>
        <dbReference type="Proteomes" id="UP000615026"/>
    </source>
</evidence>
<dbReference type="AlphaFoldDB" id="A0A928ZTP0"/>
<evidence type="ECO:0000313" key="2">
    <source>
        <dbReference type="EMBL" id="MBE9066479.1"/>
    </source>
</evidence>
<accession>A0A928ZTP0</accession>
<dbReference type="CDD" id="cd00761">
    <property type="entry name" value="Glyco_tranf_GTA_type"/>
    <property type="match status" value="1"/>
</dbReference>
<sequence>MKSENPLVSVIIPAYNAEHFIERTIISVLNQTYRNLEIIVVDDGSCDRTAEIVRAMAGQDQRIVLLQQTNGGVAAARNTGIRHAKGDFIAPLDADDIWYPENIVKQLNCFQKTGKPLGLCYAWTVDIDDDDHLLRNFRAARIKGSVARTLLCHNFLGNASASLIRRECFDAVGGYDDSFHQKQIQGCEDWDLYLRIAEKYAFDVVPEFLIGYRRTPESMSSKDTVKMAQSHSYMLKKTSLRRKDDLSLCYRLSKSSFYMYLARQSYLNGNPNRTVKWLLTALQLDPITIPFRYGFYLLLFKGLISTGPDSVSSLLNYITSLLVGPCRFFRKADSSPVISKPPTIRIQFKLLIGNTFHNLISRYSQQNSKSETLSPKAIGLQASIK</sequence>
<dbReference type="GO" id="GO:0016758">
    <property type="term" value="F:hexosyltransferase activity"/>
    <property type="evidence" value="ECO:0007669"/>
    <property type="project" value="UniProtKB-ARBA"/>
</dbReference>
<dbReference type="Proteomes" id="UP000615026">
    <property type="component" value="Unassembled WGS sequence"/>
</dbReference>
<dbReference type="InterPro" id="IPR001173">
    <property type="entry name" value="Glyco_trans_2-like"/>
</dbReference>
<evidence type="ECO:0000259" key="1">
    <source>
        <dbReference type="Pfam" id="PF00535"/>
    </source>
</evidence>
<protein>
    <submittedName>
        <fullName evidence="2">Glycosyltransferase family 2 protein</fullName>
    </submittedName>
</protein>
<comment type="caution">
    <text evidence="2">The sequence shown here is derived from an EMBL/GenBank/DDBJ whole genome shotgun (WGS) entry which is preliminary data.</text>
</comment>
<reference evidence="2" key="1">
    <citation type="submission" date="2020-10" db="EMBL/GenBank/DDBJ databases">
        <authorList>
            <person name="Castelo-Branco R."/>
            <person name="Eusebio N."/>
            <person name="Adriana R."/>
            <person name="Vieira A."/>
            <person name="Brugerolle De Fraissinette N."/>
            <person name="Rezende De Castro R."/>
            <person name="Schneider M.P."/>
            <person name="Vasconcelos V."/>
            <person name="Leao P.N."/>
        </authorList>
    </citation>
    <scope>NUCLEOTIDE SEQUENCE</scope>
    <source>
        <strain evidence="2">LEGE 11479</strain>
    </source>
</reference>